<dbReference type="CDD" id="cd00570">
    <property type="entry name" value="GST_N_family"/>
    <property type="match status" value="1"/>
</dbReference>
<dbReference type="SFLD" id="SFLDG00358">
    <property type="entry name" value="Main_(cytGST)"/>
    <property type="match status" value="1"/>
</dbReference>
<name>A0A074VF18_AURM1</name>
<organism evidence="3 4">
    <name type="scientific">Aureobasidium melanogenum (strain CBS 110374)</name>
    <name type="common">Aureobasidium pullulans var. melanogenum</name>
    <dbReference type="NCBI Taxonomy" id="1043003"/>
    <lineage>
        <taxon>Eukaryota</taxon>
        <taxon>Fungi</taxon>
        <taxon>Dikarya</taxon>
        <taxon>Ascomycota</taxon>
        <taxon>Pezizomycotina</taxon>
        <taxon>Dothideomycetes</taxon>
        <taxon>Dothideomycetidae</taxon>
        <taxon>Dothideales</taxon>
        <taxon>Saccotheciaceae</taxon>
        <taxon>Aureobasidium</taxon>
    </lineage>
</organism>
<dbReference type="GO" id="GO:0005737">
    <property type="term" value="C:cytoplasm"/>
    <property type="evidence" value="ECO:0007669"/>
    <property type="project" value="TreeGrafter"/>
</dbReference>
<reference evidence="3 4" key="1">
    <citation type="journal article" date="2014" name="BMC Genomics">
        <title>Genome sequencing of four Aureobasidium pullulans varieties: biotechnological potential, stress tolerance, and description of new species.</title>
        <authorList>
            <person name="Gostin Ar C."/>
            <person name="Ohm R.A."/>
            <person name="Kogej T."/>
            <person name="Sonjak S."/>
            <person name="Turk M."/>
            <person name="Zajc J."/>
            <person name="Zalar P."/>
            <person name="Grube M."/>
            <person name="Sun H."/>
            <person name="Han J."/>
            <person name="Sharma A."/>
            <person name="Chiniquy J."/>
            <person name="Ngan C.Y."/>
            <person name="Lipzen A."/>
            <person name="Barry K."/>
            <person name="Grigoriev I.V."/>
            <person name="Gunde-Cimerman N."/>
        </authorList>
    </citation>
    <scope>NUCLEOTIDE SEQUENCE [LARGE SCALE GENOMIC DNA]</scope>
    <source>
        <strain evidence="3 4">CBS 110374</strain>
    </source>
</reference>
<feature type="domain" description="GST N-terminal" evidence="1">
    <location>
        <begin position="19"/>
        <end position="104"/>
    </location>
</feature>
<dbReference type="Pfam" id="PF13409">
    <property type="entry name" value="GST_N_2"/>
    <property type="match status" value="1"/>
</dbReference>
<dbReference type="PANTHER" id="PTHR43968:SF8">
    <property type="entry name" value="S-TRANSFERASE, PUTATIVE (AFU_ORTHOLOGUE AFUA_2G00590)-RELATED"/>
    <property type="match status" value="1"/>
</dbReference>
<dbReference type="RefSeq" id="XP_040876368.1">
    <property type="nucleotide sequence ID" value="XM_041026946.1"/>
</dbReference>
<evidence type="ECO:0000259" key="2">
    <source>
        <dbReference type="PROSITE" id="PS50405"/>
    </source>
</evidence>
<protein>
    <submittedName>
        <fullName evidence="3">Thioredoxin-like protein</fullName>
    </submittedName>
</protein>
<dbReference type="STRING" id="1043003.A0A074VF18"/>
<evidence type="ECO:0000313" key="3">
    <source>
        <dbReference type="EMBL" id="KEQ59345.1"/>
    </source>
</evidence>
<dbReference type="PROSITE" id="PS50404">
    <property type="entry name" value="GST_NTER"/>
    <property type="match status" value="1"/>
</dbReference>
<evidence type="ECO:0000313" key="4">
    <source>
        <dbReference type="Proteomes" id="UP000030672"/>
    </source>
</evidence>
<dbReference type="Gene3D" id="1.20.1050.10">
    <property type="match status" value="1"/>
</dbReference>
<dbReference type="InterPro" id="IPR036282">
    <property type="entry name" value="Glutathione-S-Trfase_C_sf"/>
</dbReference>
<proteinExistence type="predicted"/>
<dbReference type="EMBL" id="KL584848">
    <property type="protein sequence ID" value="KEQ59345.1"/>
    <property type="molecule type" value="Genomic_DNA"/>
</dbReference>
<gene>
    <name evidence="3" type="ORF">M437DRAFT_78163</name>
</gene>
<dbReference type="GeneID" id="63920319"/>
<dbReference type="HOGENOM" id="CLU_074611_0_0_1"/>
<dbReference type="InterPro" id="IPR040079">
    <property type="entry name" value="Glutathione_S-Trfase"/>
</dbReference>
<evidence type="ECO:0000259" key="1">
    <source>
        <dbReference type="PROSITE" id="PS50404"/>
    </source>
</evidence>
<dbReference type="Gene3D" id="3.40.30.10">
    <property type="entry name" value="Glutaredoxin"/>
    <property type="match status" value="1"/>
</dbReference>
<dbReference type="InterPro" id="IPR036249">
    <property type="entry name" value="Thioredoxin-like_sf"/>
</dbReference>
<dbReference type="PROSITE" id="PS50405">
    <property type="entry name" value="GST_CTER"/>
    <property type="match status" value="1"/>
</dbReference>
<accession>A0A074VF18</accession>
<dbReference type="InterPro" id="IPR050983">
    <property type="entry name" value="GST_Omega/HSP26"/>
</dbReference>
<dbReference type="AlphaFoldDB" id="A0A074VF18"/>
<feature type="domain" description="GST C-terminal" evidence="2">
    <location>
        <begin position="114"/>
        <end position="247"/>
    </location>
</feature>
<dbReference type="SFLD" id="SFLDS00019">
    <property type="entry name" value="Glutathione_Transferase_(cytos"/>
    <property type="match status" value="1"/>
</dbReference>
<dbReference type="SUPFAM" id="SSF52833">
    <property type="entry name" value="Thioredoxin-like"/>
    <property type="match status" value="1"/>
</dbReference>
<dbReference type="InterPro" id="IPR004045">
    <property type="entry name" value="Glutathione_S-Trfase_N"/>
</dbReference>
<keyword evidence="4" id="KW-1185">Reference proteome</keyword>
<dbReference type="SUPFAM" id="SSF47616">
    <property type="entry name" value="GST C-terminal domain-like"/>
    <property type="match status" value="1"/>
</dbReference>
<dbReference type="InterPro" id="IPR010987">
    <property type="entry name" value="Glutathione-S-Trfase_C-like"/>
</dbReference>
<dbReference type="Proteomes" id="UP000030672">
    <property type="component" value="Unassembled WGS sequence"/>
</dbReference>
<dbReference type="PANTHER" id="PTHR43968">
    <property type="match status" value="1"/>
</dbReference>
<sequence>MASYTNGDSNDGETKGIQPKITLYTNHLCPFAHRAHITLEELGLDFEEVIIDLDKPREQWYLDINPRGLVPSIKYSVPGLYNEEIITESSIVAQFLADARPSHLLPGSLHDPFAPLFRARLAFFVDTWNTKVQGNLYPMMKADGEEKEKLAKETVAAIEKEIEPLLANAAPFFGGKDKPTLAEAIIAPFLIRFFAFSKEGNLLPSSLKKSIEALPNTGKWAKAVVQIPSALTIWNEEEVIKRTTARVAKMKEAAK</sequence>